<dbReference type="PANTHER" id="PTHR11851:SF49">
    <property type="entry name" value="MITOCHONDRIAL-PROCESSING PEPTIDASE SUBUNIT ALPHA"/>
    <property type="match status" value="1"/>
</dbReference>
<evidence type="ECO:0000259" key="4">
    <source>
        <dbReference type="Pfam" id="PF05193"/>
    </source>
</evidence>
<dbReference type="PROSITE" id="PS00143">
    <property type="entry name" value="INSULINASE"/>
    <property type="match status" value="1"/>
</dbReference>
<dbReference type="InterPro" id="IPR001431">
    <property type="entry name" value="Pept_M16_Zn_BS"/>
</dbReference>
<dbReference type="InterPro" id="IPR011765">
    <property type="entry name" value="Pept_M16_N"/>
</dbReference>
<evidence type="ECO:0008006" key="6">
    <source>
        <dbReference type="Google" id="ProtNLM"/>
    </source>
</evidence>
<accession>K2FCK9</accession>
<dbReference type="GO" id="GO:0046872">
    <property type="term" value="F:metal ion binding"/>
    <property type="evidence" value="ECO:0007669"/>
    <property type="project" value="InterPro"/>
</dbReference>
<dbReference type="Pfam" id="PF05193">
    <property type="entry name" value="Peptidase_M16_C"/>
    <property type="match status" value="1"/>
</dbReference>
<evidence type="ECO:0000259" key="3">
    <source>
        <dbReference type="Pfam" id="PF00675"/>
    </source>
</evidence>
<dbReference type="InterPro" id="IPR011249">
    <property type="entry name" value="Metalloenz_LuxS/M16"/>
</dbReference>
<feature type="domain" description="Peptidase M16 N-terminal" evidence="3">
    <location>
        <begin position="18"/>
        <end position="154"/>
    </location>
</feature>
<evidence type="ECO:0000256" key="2">
    <source>
        <dbReference type="RuleBase" id="RU004447"/>
    </source>
</evidence>
<dbReference type="EMBL" id="AMFJ01000284">
    <property type="protein sequence ID" value="EKE28811.1"/>
    <property type="molecule type" value="Genomic_DNA"/>
</dbReference>
<dbReference type="PANTHER" id="PTHR11851">
    <property type="entry name" value="METALLOPROTEASE"/>
    <property type="match status" value="1"/>
</dbReference>
<protein>
    <recommendedName>
        <fullName evidence="6">Peptidase M16 protein</fullName>
    </recommendedName>
</protein>
<dbReference type="SUPFAM" id="SSF63411">
    <property type="entry name" value="LuxS/MPP-like metallohydrolase"/>
    <property type="match status" value="2"/>
</dbReference>
<evidence type="ECO:0000256" key="1">
    <source>
        <dbReference type="ARBA" id="ARBA00007261"/>
    </source>
</evidence>
<dbReference type="InterPro" id="IPR050361">
    <property type="entry name" value="MPP/UQCRC_Complex"/>
</dbReference>
<organism evidence="5">
    <name type="scientific">uncultured bacterium</name>
    <name type="common">gcode 4</name>
    <dbReference type="NCBI Taxonomy" id="1234023"/>
    <lineage>
        <taxon>Bacteria</taxon>
        <taxon>environmental samples</taxon>
    </lineage>
</organism>
<name>K2FCK9_9BACT</name>
<evidence type="ECO:0000313" key="5">
    <source>
        <dbReference type="EMBL" id="EKE28811.1"/>
    </source>
</evidence>
<dbReference type="InterPro" id="IPR007863">
    <property type="entry name" value="Peptidase_M16_C"/>
</dbReference>
<reference evidence="5" key="1">
    <citation type="journal article" date="2012" name="Science">
        <title>Fermentation, hydrogen, and sulfur metabolism in multiple uncultivated bacterial phyla.</title>
        <authorList>
            <person name="Wrighton K.C."/>
            <person name="Thomas B.C."/>
            <person name="Sharon I."/>
            <person name="Miller C.S."/>
            <person name="Castelle C.J."/>
            <person name="VerBerkmoes N.C."/>
            <person name="Wilkins M.J."/>
            <person name="Hettich R.L."/>
            <person name="Lipton M.S."/>
            <person name="Williams K.H."/>
            <person name="Long P.E."/>
            <person name="Banfield J.F."/>
        </authorList>
    </citation>
    <scope>NUCLEOTIDE SEQUENCE [LARGE SCALE GENOMIC DNA]</scope>
</reference>
<dbReference type="Pfam" id="PF00675">
    <property type="entry name" value="Peptidase_M16"/>
    <property type="match status" value="1"/>
</dbReference>
<comment type="caution">
    <text evidence="5">The sequence shown here is derived from an EMBL/GenBank/DDBJ whole genome shotgun (WGS) entry which is preliminary data.</text>
</comment>
<dbReference type="Gene3D" id="3.30.830.10">
    <property type="entry name" value="Metalloenzyme, LuxS/M16 peptidase-like"/>
    <property type="match status" value="2"/>
</dbReference>
<proteinExistence type="inferred from homology"/>
<sequence length="420" mass="47224">MTLANGLRIIVIEMPHLFSAEIGIHFGSGSIDDPKDKEGVAHLVEHLLFRGTKICPKPEILDAEFEIIGGGANAGTDEETTCYFSRVHPSYTDRGIELISSMILTPLLKDMAIEKRTIIQEVLENLNSKKENICPHEVVHSLLWPDSKLGTPVIGQLGSIRKTTLGDVKEFIKDHYTPDNAVLCVAGKVDAQEVFASAVKYFSSWTGKRKARVELLEDSEQNGPKISFVKNPDSQFSVSIGFKGFPRFHELTMISNFTKFSLCQTSGRLYTNVRGRNGLVYHIDSETSIFPNSGGFFVNFQTEPKNVVRAIEVSLEELWLLAEKQIGPEELRRYINSYIFELDFSQESSSEIQMRYGSGEILNYIRTINDDKIRVSSITSEMIQETAKLLFSRRNLHIAVVGPMRKKVKTEIESLIANLK</sequence>
<gene>
    <name evidence="5" type="ORF">ACD_3C00010G0005</name>
</gene>
<dbReference type="GO" id="GO:0004222">
    <property type="term" value="F:metalloendopeptidase activity"/>
    <property type="evidence" value="ECO:0007669"/>
    <property type="project" value="InterPro"/>
</dbReference>
<dbReference type="AlphaFoldDB" id="K2FCK9"/>
<feature type="domain" description="Peptidase M16 C-terminal" evidence="4">
    <location>
        <begin position="164"/>
        <end position="337"/>
    </location>
</feature>
<dbReference type="GO" id="GO:0006508">
    <property type="term" value="P:proteolysis"/>
    <property type="evidence" value="ECO:0007669"/>
    <property type="project" value="InterPro"/>
</dbReference>
<comment type="similarity">
    <text evidence="1 2">Belongs to the peptidase M16 family.</text>
</comment>